<keyword evidence="5" id="KW-1185">Reference proteome</keyword>
<feature type="domain" description="J" evidence="2">
    <location>
        <begin position="96"/>
        <end position="161"/>
    </location>
</feature>
<dbReference type="InterPro" id="IPR036869">
    <property type="entry name" value="J_dom_sf"/>
</dbReference>
<feature type="region of interest" description="Disordered" evidence="1">
    <location>
        <begin position="655"/>
        <end position="686"/>
    </location>
</feature>
<dbReference type="EMBL" id="JAQQWP010000004">
    <property type="protein sequence ID" value="KAK8121478.1"/>
    <property type="molecule type" value="Genomic_DNA"/>
</dbReference>
<comment type="caution">
    <text evidence="3">The sequence shown here is derived from an EMBL/GenBank/DDBJ whole genome shotgun (WGS) entry which is preliminary data.</text>
</comment>
<sequence length="686" mass="77187">MASSTEIAHTPDLMEDVKRNDIAQIGGMQAIGNGDTITVIPAKSTKGQQPFVESEGDKPSGNHGGLSSTSGRNLQSSLDDARLVEWYHVLVGLRADAYRLLQLPAYCDDEKKIKTAWLSIIQQLHSDHNKVEDADEYGGAVNAARDKIKTLDQRKRYDEQIKEEKKRRFDNKDLTHYETIYVPRDATDEEVKQAYNMELAYFPDPEDQLYRGMLLDSYFDISTTESRAEYNRKKGIVPTERAQFFKNAIGDESEYSDSEDEAEVTTPPPPSSTVQRLLEANTGLVVQFLLGHAAPDDLEAINKKIRKNNIKKTINPQAYIFDGEDIKAWRKQLQSTENYIGKGRSETADTMARTFLETFKIRSNEIGLPKAWSAEVARQVLLEVHPQYLEKQRAEPHVNSPPVARDDQGDVPMPDARLQYPDLTQVFGQQTDDEILDRVAHRMGQIKIVNNPETKGGSLPPGEIPGGCRILGYYPLSLYACTFITTSSNPRNPIRSQPGSTLSAEIKDAFFRLPEKDKTNVKVQVPNAPVIEVIGHCLSAKAERSPPITCPSYGFVLCRMDNNQCLLCSQSRFLGLLGHSEGMQMIVDFYAANKLPLPWHEATVPPNTTLRQLGETYLLERGYVDPDRRPENYGMQKLHRGWKRHLLGYEGMLSGDSEEGIPQQRTYPPSVSKPHGTKKRHGLGQW</sequence>
<proteinExistence type="predicted"/>
<feature type="region of interest" description="Disordered" evidence="1">
    <location>
        <begin position="252"/>
        <end position="271"/>
    </location>
</feature>
<evidence type="ECO:0000313" key="3">
    <source>
        <dbReference type="EMBL" id="KAK8121464.1"/>
    </source>
</evidence>
<evidence type="ECO:0000313" key="5">
    <source>
        <dbReference type="Proteomes" id="UP001392437"/>
    </source>
</evidence>
<dbReference type="SUPFAM" id="SSF46565">
    <property type="entry name" value="Chaperone J-domain"/>
    <property type="match status" value="1"/>
</dbReference>
<feature type="region of interest" description="Disordered" evidence="1">
    <location>
        <begin position="46"/>
        <end position="74"/>
    </location>
</feature>
<evidence type="ECO:0000313" key="4">
    <source>
        <dbReference type="EMBL" id="KAK8121478.1"/>
    </source>
</evidence>
<evidence type="ECO:0000259" key="2">
    <source>
        <dbReference type="PROSITE" id="PS50076"/>
    </source>
</evidence>
<reference evidence="3 5" key="1">
    <citation type="submission" date="2023-01" db="EMBL/GenBank/DDBJ databases">
        <title>Analysis of 21 Apiospora genomes using comparative genomics revels a genus with tremendous synthesis potential of carbohydrate active enzymes and secondary metabolites.</title>
        <authorList>
            <person name="Sorensen T."/>
        </authorList>
    </citation>
    <scope>NUCLEOTIDE SEQUENCE [LARGE SCALE GENOMIC DNA]</scope>
    <source>
        <strain evidence="3 5">CBS 117206</strain>
    </source>
</reference>
<dbReference type="Proteomes" id="UP001392437">
    <property type="component" value="Unassembled WGS sequence"/>
</dbReference>
<feature type="compositionally biased region" description="Polar residues" evidence="1">
    <location>
        <begin position="65"/>
        <end position="74"/>
    </location>
</feature>
<feature type="compositionally biased region" description="Acidic residues" evidence="1">
    <location>
        <begin position="252"/>
        <end position="263"/>
    </location>
</feature>
<dbReference type="InterPro" id="IPR001623">
    <property type="entry name" value="DnaJ_domain"/>
</dbReference>
<dbReference type="PROSITE" id="PS50076">
    <property type="entry name" value="DNAJ_2"/>
    <property type="match status" value="1"/>
</dbReference>
<dbReference type="EMBL" id="JAQQWP010000004">
    <property type="protein sequence ID" value="KAK8121464.1"/>
    <property type="molecule type" value="Genomic_DNA"/>
</dbReference>
<accession>A0AAW0R2P8</accession>
<organism evidence="3 5">
    <name type="scientific">Apiospora kogelbergensis</name>
    <dbReference type="NCBI Taxonomy" id="1337665"/>
    <lineage>
        <taxon>Eukaryota</taxon>
        <taxon>Fungi</taxon>
        <taxon>Dikarya</taxon>
        <taxon>Ascomycota</taxon>
        <taxon>Pezizomycotina</taxon>
        <taxon>Sordariomycetes</taxon>
        <taxon>Xylariomycetidae</taxon>
        <taxon>Amphisphaeriales</taxon>
        <taxon>Apiosporaceae</taxon>
        <taxon>Apiospora</taxon>
    </lineage>
</organism>
<evidence type="ECO:0000256" key="1">
    <source>
        <dbReference type="SAM" id="MobiDB-lite"/>
    </source>
</evidence>
<name>A0AAW0R2P8_9PEZI</name>
<feature type="compositionally biased region" description="Basic residues" evidence="1">
    <location>
        <begin position="675"/>
        <end position="686"/>
    </location>
</feature>
<dbReference type="Gene3D" id="1.10.287.110">
    <property type="entry name" value="DnaJ domain"/>
    <property type="match status" value="1"/>
</dbReference>
<gene>
    <name evidence="3" type="ORF">PG999_005584</name>
    <name evidence="4" type="ORF">PG999_005598</name>
</gene>
<protein>
    <recommendedName>
        <fullName evidence="2">J domain-containing protein</fullName>
    </recommendedName>
</protein>
<dbReference type="AlphaFoldDB" id="A0AAW0R2P8"/>